<feature type="transmembrane region" description="Helical" evidence="1">
    <location>
        <begin position="60"/>
        <end position="77"/>
    </location>
</feature>
<keyword evidence="1" id="KW-1133">Transmembrane helix</keyword>
<reference evidence="2" key="1">
    <citation type="journal article" date="2013" name="Genome Announc.">
        <title>Draft Genome Sequence of Loktanella cinnabarina LL-001T, Isolated from Deep-Sea Floor Sediment.</title>
        <authorList>
            <person name="Nishi S."/>
            <person name="Tsubouchi T."/>
            <person name="Takaki Y."/>
            <person name="Koyanagi R."/>
            <person name="Satoh N."/>
            <person name="Maruyama T."/>
            <person name="Hatada Y."/>
        </authorList>
    </citation>
    <scope>NUCLEOTIDE SEQUENCE [LARGE SCALE GENOMIC DNA]</scope>
    <source>
        <strain evidence="2">LL-001</strain>
    </source>
</reference>
<organism evidence="2 3">
    <name type="scientific">Limimaricola cinnabarinus LL-001</name>
    <dbReference type="NCBI Taxonomy" id="1337093"/>
    <lineage>
        <taxon>Bacteria</taxon>
        <taxon>Pseudomonadati</taxon>
        <taxon>Pseudomonadota</taxon>
        <taxon>Alphaproteobacteria</taxon>
        <taxon>Rhodobacterales</taxon>
        <taxon>Paracoccaceae</taxon>
        <taxon>Limimaricola</taxon>
    </lineage>
</organism>
<keyword evidence="3" id="KW-1185">Reference proteome</keyword>
<feature type="transmembrane region" description="Helical" evidence="1">
    <location>
        <begin position="15"/>
        <end position="40"/>
    </location>
</feature>
<proteinExistence type="predicted"/>
<feature type="transmembrane region" description="Helical" evidence="1">
    <location>
        <begin position="161"/>
        <end position="188"/>
    </location>
</feature>
<dbReference type="RefSeq" id="WP_021694900.1">
    <property type="nucleotide sequence ID" value="NZ_BATB01000047.1"/>
</dbReference>
<name>U3AGI5_9RHOB</name>
<keyword evidence="1" id="KW-0472">Membrane</keyword>
<keyword evidence="1" id="KW-0812">Transmembrane</keyword>
<evidence type="ECO:0000313" key="3">
    <source>
        <dbReference type="Proteomes" id="UP000016566"/>
    </source>
</evidence>
<evidence type="ECO:0000256" key="1">
    <source>
        <dbReference type="SAM" id="Phobius"/>
    </source>
</evidence>
<dbReference type="OrthoDB" id="7850915at2"/>
<dbReference type="AlphaFoldDB" id="U3AGI5"/>
<feature type="transmembrane region" description="Helical" evidence="1">
    <location>
        <begin position="84"/>
        <end position="104"/>
    </location>
</feature>
<dbReference type="EMBL" id="BATB01000047">
    <property type="protein sequence ID" value="GAD56799.1"/>
    <property type="molecule type" value="Genomic_DNA"/>
</dbReference>
<gene>
    <name evidence="2" type="ORF">MBELCI_2851</name>
</gene>
<dbReference type="eggNOG" id="ENOG50300JV">
    <property type="taxonomic scope" value="Bacteria"/>
</dbReference>
<protein>
    <submittedName>
        <fullName evidence="2">Uncharacterized protein</fullName>
    </submittedName>
</protein>
<comment type="caution">
    <text evidence="2">The sequence shown here is derived from an EMBL/GenBank/DDBJ whole genome shotgun (WGS) entry which is preliminary data.</text>
</comment>
<feature type="transmembrane region" description="Helical" evidence="1">
    <location>
        <begin position="124"/>
        <end position="149"/>
    </location>
</feature>
<dbReference type="Proteomes" id="UP000016566">
    <property type="component" value="Unassembled WGS sequence"/>
</dbReference>
<evidence type="ECO:0000313" key="2">
    <source>
        <dbReference type="EMBL" id="GAD56799.1"/>
    </source>
</evidence>
<sequence>MIELPWGLGRLDRRVLFVLIPLDLALLAIGVVFGVAVALDPAVHWPRPLQFDHDWGLAEMLNYLKWLGAAAALLIAWRRERAPLPAAIALAFLLAVADDAGRLHEQGSIALALGTGLYDRIGSLAFQLCEIVVWAGLGLVCLGPLWVSWRRAAPALRRRAMGIGVFFVGVAACAIGIDTLHTLVGFYWPDQAMLSGVFMIAEGGGENLFLSLLTAHAVGSFGLGGVSAPEPARP</sequence>
<accession>U3AGI5</accession>